<evidence type="ECO:0000313" key="2">
    <source>
        <dbReference type="EMBL" id="MEE1977442.1"/>
    </source>
</evidence>
<dbReference type="InterPro" id="IPR041673">
    <property type="entry name" value="TetR_C_23"/>
</dbReference>
<reference evidence="2 3" key="1">
    <citation type="submission" date="2024-01" db="EMBL/GenBank/DDBJ databases">
        <title>Maribacter spp. originated from different algae showed divergent polysaccharides utilization ability.</title>
        <authorList>
            <person name="Wang H."/>
            <person name="Wu Y."/>
        </authorList>
    </citation>
    <scope>NUCLEOTIDE SEQUENCE [LARGE SCALE GENOMIC DNA]</scope>
    <source>
        <strain evidence="2 3">PR1</strain>
    </source>
</reference>
<dbReference type="SUPFAM" id="SSF48498">
    <property type="entry name" value="Tetracyclin repressor-like, C-terminal domain"/>
    <property type="match status" value="1"/>
</dbReference>
<evidence type="ECO:0000259" key="1">
    <source>
        <dbReference type="Pfam" id="PF17931"/>
    </source>
</evidence>
<dbReference type="RefSeq" id="WP_272652130.1">
    <property type="nucleotide sequence ID" value="NZ_JAZDDG010000007.1"/>
</dbReference>
<dbReference type="InterPro" id="IPR036271">
    <property type="entry name" value="Tet_transcr_reg_TetR-rel_C_sf"/>
</dbReference>
<evidence type="ECO:0000313" key="3">
    <source>
        <dbReference type="Proteomes" id="UP001356308"/>
    </source>
</evidence>
<sequence length="217" mass="25652">MATKKKKITQEDIIAKYMDYVLEHESEPKTVYKFCKVSSITEEDFYCFYSSITSLKKGIWDAFFTSTMSLMEKNKEYTTFTNREKLLTFFYTFFETLTLNRSYVLFSLSQSKNQLKNLEQLKGLRKHFKEFTKGLINHGNEQKSSKITQHNPTIFSEGAWLQLLFLLRFWTKDESKGFEKTDLAIEKSVNTVFDLFDNTPLENIVDFGKFLYKETFA</sequence>
<dbReference type="EMBL" id="JAZDDG010000007">
    <property type="protein sequence ID" value="MEE1977442.1"/>
    <property type="molecule type" value="Genomic_DNA"/>
</dbReference>
<proteinExistence type="predicted"/>
<protein>
    <submittedName>
        <fullName evidence="2">TetR family transcriptional regulator C-terminal domain-containing protein</fullName>
    </submittedName>
</protein>
<comment type="caution">
    <text evidence="2">The sequence shown here is derived from an EMBL/GenBank/DDBJ whole genome shotgun (WGS) entry which is preliminary data.</text>
</comment>
<dbReference type="Proteomes" id="UP001356308">
    <property type="component" value="Unassembled WGS sequence"/>
</dbReference>
<gene>
    <name evidence="2" type="ORF">V1I91_15255</name>
</gene>
<name>A0ABU7IWS4_9FLAO</name>
<accession>A0ABU7IWS4</accession>
<organism evidence="2 3">
    <name type="scientific">Maribacter cobaltidurans</name>
    <dbReference type="NCBI Taxonomy" id="1178778"/>
    <lineage>
        <taxon>Bacteria</taxon>
        <taxon>Pseudomonadati</taxon>
        <taxon>Bacteroidota</taxon>
        <taxon>Flavobacteriia</taxon>
        <taxon>Flavobacteriales</taxon>
        <taxon>Flavobacteriaceae</taxon>
        <taxon>Maribacter</taxon>
    </lineage>
</organism>
<dbReference type="Pfam" id="PF17931">
    <property type="entry name" value="TetR_C_23"/>
    <property type="match status" value="1"/>
</dbReference>
<keyword evidence="3" id="KW-1185">Reference proteome</keyword>
<feature type="domain" description="Tetracyclin repressor-like C-terminal" evidence="1">
    <location>
        <begin position="85"/>
        <end position="211"/>
    </location>
</feature>